<feature type="domain" description="Transposase IS66 C-terminal" evidence="6">
    <location>
        <begin position="468"/>
        <end position="505"/>
    </location>
</feature>
<proteinExistence type="predicted"/>
<dbReference type="EMBL" id="CADIKM010000130">
    <property type="protein sequence ID" value="CAB3808354.1"/>
    <property type="molecule type" value="Genomic_DNA"/>
</dbReference>
<sequence length="519" mass="56976">MADSPSTPLPNDVEALQRMVTDMAGQIRALQSNLSARELLIEHLQIQIAALRRQMYGRKSEKLEAEIGQLELKLEELLLDNGEDPPPATPASEARAKRARKPLPEHLPRDTVVHAPSADACAECGGALKEIGADVAEQIEYVPQSWRVIHHVRPKFSCACCQTLVQASAPSRPIARGLAGPGLLAHVIVSKYCDHLPLYRQSQIYARDGLELERSTLSEWAGGVSRLLRPLVDALRRYVMAGPTLHADDTPVPMLAPGKGKTATARLWAYVRDESPAGSTQPAAVWMAFTPDRKGEHPQRHLEHFAGIIHADGFAGYDKVFDETRTHAACWAHARRKFYELTKSHPSPAAGEAVRRIAALYAIEEQIRGKPPDERRAVRVEKTLPLLRSLRDWLDSLIPTLSGKSALAGAIQYTLNRWDALNTFVHDGRAEIDNNAVERALRAVALGRKNYLFAGSESGGERAAAMYSLIGTAKLNGIEPEAYLRDVLGRIADHPVNEIESLLPWNTGTPSSSALNQAN</sequence>
<organism evidence="7 8">
    <name type="scientific">Pararobbsia alpina</name>
    <dbReference type="NCBI Taxonomy" id="621374"/>
    <lineage>
        <taxon>Bacteria</taxon>
        <taxon>Pseudomonadati</taxon>
        <taxon>Pseudomonadota</taxon>
        <taxon>Betaproteobacteria</taxon>
        <taxon>Burkholderiales</taxon>
        <taxon>Burkholderiaceae</taxon>
        <taxon>Pararobbsia</taxon>
    </lineage>
</organism>
<dbReference type="InterPro" id="IPR024463">
    <property type="entry name" value="Transposase_TnpC_homeodom"/>
</dbReference>
<accession>A0A6S7BP99</accession>
<dbReference type="RefSeq" id="WP_175108499.1">
    <property type="nucleotide sequence ID" value="NZ_CADIKM010000130.1"/>
</dbReference>
<dbReference type="InterPro" id="IPR039552">
    <property type="entry name" value="IS66_C"/>
</dbReference>
<evidence type="ECO:0000259" key="5">
    <source>
        <dbReference type="Pfam" id="PF13007"/>
    </source>
</evidence>
<evidence type="ECO:0000313" key="8">
    <source>
        <dbReference type="Proteomes" id="UP000494115"/>
    </source>
</evidence>
<protein>
    <submittedName>
        <fullName evidence="7">IS66 family transposase ISBcen14</fullName>
    </submittedName>
</protein>
<evidence type="ECO:0000313" key="7">
    <source>
        <dbReference type="EMBL" id="CAB3808354.1"/>
    </source>
</evidence>
<dbReference type="Pfam" id="PF03050">
    <property type="entry name" value="DDE_Tnp_IS66"/>
    <property type="match status" value="1"/>
</dbReference>
<dbReference type="Pfam" id="PF13817">
    <property type="entry name" value="DDE_Tnp_IS66_C"/>
    <property type="match status" value="1"/>
</dbReference>
<feature type="domain" description="Transposase TnpC homeodomain" evidence="5">
    <location>
        <begin position="43"/>
        <end position="112"/>
    </location>
</feature>
<keyword evidence="1" id="KW-0175">Coiled coil</keyword>
<feature type="domain" description="Transposase IS66 zinc-finger binding" evidence="4">
    <location>
        <begin position="120"/>
        <end position="161"/>
    </location>
</feature>
<dbReference type="InterPro" id="IPR024474">
    <property type="entry name" value="Znf_dom_IS66"/>
</dbReference>
<feature type="region of interest" description="Disordered" evidence="2">
    <location>
        <begin position="80"/>
        <end position="106"/>
    </location>
</feature>
<dbReference type="PANTHER" id="PTHR33678:SF1">
    <property type="entry name" value="BLL1576 PROTEIN"/>
    <property type="match status" value="1"/>
</dbReference>
<dbReference type="InterPro" id="IPR052344">
    <property type="entry name" value="Transposase-related"/>
</dbReference>
<name>A0A6S7BP99_9BURK</name>
<dbReference type="PANTHER" id="PTHR33678">
    <property type="entry name" value="BLL1576 PROTEIN"/>
    <property type="match status" value="1"/>
</dbReference>
<evidence type="ECO:0000259" key="4">
    <source>
        <dbReference type="Pfam" id="PF13005"/>
    </source>
</evidence>
<dbReference type="Pfam" id="PF13005">
    <property type="entry name" value="zf-IS66"/>
    <property type="match status" value="1"/>
</dbReference>
<evidence type="ECO:0000256" key="1">
    <source>
        <dbReference type="SAM" id="Coils"/>
    </source>
</evidence>
<feature type="domain" description="Transposase IS66 central" evidence="3">
    <location>
        <begin position="176"/>
        <end position="461"/>
    </location>
</feature>
<evidence type="ECO:0000259" key="6">
    <source>
        <dbReference type="Pfam" id="PF13817"/>
    </source>
</evidence>
<dbReference type="Pfam" id="PF13007">
    <property type="entry name" value="LZ_Tnp_IS66"/>
    <property type="match status" value="1"/>
</dbReference>
<evidence type="ECO:0000259" key="3">
    <source>
        <dbReference type="Pfam" id="PF03050"/>
    </source>
</evidence>
<evidence type="ECO:0000256" key="2">
    <source>
        <dbReference type="SAM" id="MobiDB-lite"/>
    </source>
</evidence>
<dbReference type="InterPro" id="IPR004291">
    <property type="entry name" value="Transposase_IS66_central"/>
</dbReference>
<reference evidence="7 8" key="1">
    <citation type="submission" date="2020-04" db="EMBL/GenBank/DDBJ databases">
        <authorList>
            <person name="De Canck E."/>
        </authorList>
    </citation>
    <scope>NUCLEOTIDE SEQUENCE [LARGE SCALE GENOMIC DNA]</scope>
    <source>
        <strain evidence="7 8">LMG 28138</strain>
    </source>
</reference>
<keyword evidence="8" id="KW-1185">Reference proteome</keyword>
<feature type="coiled-coil region" evidence="1">
    <location>
        <begin position="13"/>
        <end position="80"/>
    </location>
</feature>
<gene>
    <name evidence="7" type="ORF">LMG28138_06035</name>
</gene>
<dbReference type="Proteomes" id="UP000494115">
    <property type="component" value="Unassembled WGS sequence"/>
</dbReference>
<dbReference type="NCBIfam" id="NF033517">
    <property type="entry name" value="transpos_IS66"/>
    <property type="match status" value="1"/>
</dbReference>
<dbReference type="AlphaFoldDB" id="A0A6S7BP99"/>